<dbReference type="InterPro" id="IPR006045">
    <property type="entry name" value="Cupin_1"/>
</dbReference>
<feature type="compositionally biased region" description="Polar residues" evidence="7">
    <location>
        <begin position="1161"/>
        <end position="1177"/>
    </location>
</feature>
<dbReference type="SMART" id="SM00835">
    <property type="entry name" value="Cupin_1"/>
    <property type="match status" value="1"/>
</dbReference>
<feature type="chain" id="PRO_5005187810" description="Protein kinase domain-containing protein" evidence="9">
    <location>
        <begin position="26"/>
        <end position="1255"/>
    </location>
</feature>
<dbReference type="Pfam" id="PF07714">
    <property type="entry name" value="PK_Tyr_Ser-Thr"/>
    <property type="match status" value="1"/>
</dbReference>
<feature type="compositionally biased region" description="Polar residues" evidence="7">
    <location>
        <begin position="798"/>
        <end position="828"/>
    </location>
</feature>
<dbReference type="InterPro" id="IPR011051">
    <property type="entry name" value="RmlC_Cupin_sf"/>
</dbReference>
<feature type="compositionally biased region" description="Basic and acidic residues" evidence="7">
    <location>
        <begin position="1178"/>
        <end position="1188"/>
    </location>
</feature>
<reference evidence="11 12" key="1">
    <citation type="submission" date="2014-11" db="EMBL/GenBank/DDBJ databases">
        <authorList>
            <person name="Zhu J."/>
            <person name="Qi W."/>
            <person name="Song R."/>
        </authorList>
    </citation>
    <scope>NUCLEOTIDE SEQUENCE [LARGE SCALE GENOMIC DNA]</scope>
</reference>
<evidence type="ECO:0000259" key="10">
    <source>
        <dbReference type="PROSITE" id="PS50011"/>
    </source>
</evidence>
<keyword evidence="6" id="KW-0464">Manganese</keyword>
<dbReference type="STRING" id="1169540.A0A0G4EY78"/>
<proteinExistence type="inferred from homology"/>
<dbReference type="Gene3D" id="1.10.510.10">
    <property type="entry name" value="Transferase(Phosphotransferase) domain 1"/>
    <property type="match status" value="1"/>
</dbReference>
<dbReference type="CDD" id="cd00185">
    <property type="entry name" value="TNFRSF"/>
    <property type="match status" value="1"/>
</dbReference>
<dbReference type="PANTHER" id="PTHR44329:SF289">
    <property type="entry name" value="SERINE_THREONINE-PROTEIN KINASE VIK"/>
    <property type="match status" value="1"/>
</dbReference>
<evidence type="ECO:0000256" key="1">
    <source>
        <dbReference type="ARBA" id="ARBA00004613"/>
    </source>
</evidence>
<keyword evidence="12" id="KW-1185">Reference proteome</keyword>
<dbReference type="InterPro" id="IPR014710">
    <property type="entry name" value="RmlC-like_jellyroll"/>
</dbReference>
<evidence type="ECO:0000256" key="5">
    <source>
        <dbReference type="ARBA" id="ARBA00022992"/>
    </source>
</evidence>
<keyword evidence="9" id="KW-0732">Signal</keyword>
<keyword evidence="8" id="KW-0472">Membrane</keyword>
<feature type="region of interest" description="Disordered" evidence="7">
    <location>
        <begin position="1161"/>
        <end position="1255"/>
    </location>
</feature>
<dbReference type="PANTHER" id="PTHR44329">
    <property type="entry name" value="SERINE/THREONINE-PROTEIN KINASE TNNI3K-RELATED"/>
    <property type="match status" value="1"/>
</dbReference>
<evidence type="ECO:0000313" key="11">
    <source>
        <dbReference type="EMBL" id="CEM03584.1"/>
    </source>
</evidence>
<dbReference type="EMBL" id="CDMY01000345">
    <property type="protein sequence ID" value="CEM03584.1"/>
    <property type="molecule type" value="Genomic_DNA"/>
</dbReference>
<dbReference type="SUPFAM" id="SSF51182">
    <property type="entry name" value="RmlC-like cupins"/>
    <property type="match status" value="1"/>
</dbReference>
<keyword evidence="3" id="KW-0964">Secreted</keyword>
<dbReference type="SMART" id="SM01411">
    <property type="entry name" value="Ephrin_rec_like"/>
    <property type="match status" value="1"/>
</dbReference>
<evidence type="ECO:0000256" key="2">
    <source>
        <dbReference type="ARBA" id="ARBA00007456"/>
    </source>
</evidence>
<feature type="domain" description="Protein kinase" evidence="10">
    <location>
        <begin position="852"/>
        <end position="1138"/>
    </location>
</feature>
<feature type="compositionally biased region" description="Basic and acidic residues" evidence="7">
    <location>
        <begin position="1233"/>
        <end position="1255"/>
    </location>
</feature>
<sequence length="1255" mass="135142">MRNTRPLLLPPVLLVWCLLAGVAHGGWFGYHESPDTPNIRYLAQFTPLEFMRDMKAPPNGTSNNATLPLVTAAAGRLSTATVETMPSLSQEGIAAQVVTLEACSEYAPHYHPRAAELLNVMDDPEGKGLMVGFIDENGGKKVVNVLRQGQVALTPEALVHWQANLGCGTVEYLVFLNNEDPGEVALAPALLSIPTAHIETAIHSDLDIIETLRRAQHNQTHGLVQGLADCRKKCQMATPRPPSDALQVLGYCPEGDPGIDGLRMWQSEVNKQGGVQASDGSQHRIDLTVTDSPPSNPSEYIAVISCKGSEEEIGQAMGGQKVVNIDCGEGRERRGRSRYSYSVVPPPSERLIQFMDKAASARLGKSVIMVIEKDGDAAAQEAASACSDTESLARFGASIQKLTITSAEASPPSEKLMSFLQDNRGDILVLCTGASAAEEIVDRVIATPFNYQAVVLTASDVDAERMAERFGNEADELFALAFWHPALRYKTTLFADPQSFADLHASLPTKSSQRPTHKTAACAAAGVALQQSLSALRSPSLLREGGEVLANELTTEVGDVRVETVFGPVNFQKSHSELELPVLQLSQGSLDPVLPAKYAVGQHVLPATTWATRGGCPPGTKQQDGTCTVCPRDTYSSSRDSRECTPCGEGTTSEEGSAACVDVAGGAMMGAVIGGVVGGVAVLVGLCLGGWFVWRRNKKGPKGTAKSHQQTAQQEIIDPEKYANGVSSTAMTATPININIPSQTSMGSGGTPRGVANIQIPSDLSGLSGGAGGGSNVPPLMPHPRSRENREAAGGGNQRLNINSLGSAGGYANTNSEARSDGSRGSMSINTESLQRDYNFTWIKPEDIDCQFDEDELIGQGGTCPVYLGSWHGNKVAIKRFPSKVVESGDMMKTFVTEVAAFETFRHPNIVNYFGCHPKRPYLIIMSYANGGSLYELLRDSRQKLSWRERIRLLLGISAGMTYLHGDSATKRPVCHGDMKSGNVLLHWEGMERIAKLTDFGFSTIKIASSTAQSVKGCTLRWAAPEIVDMSTGRTTETLKQADVFSFAVVMYEVLTRRLPYADLDDLAVIFFIQQGGRPTTPYFKDRHGNNHPRHPDAYSVPSECPQEVVQLMEECWHEQATKRPKFPEITRRLERIFKDIEAATPERRVTLSEAEAGGLINTSAHGHQPNSTASNDSKNDVSSEIQKRLAQQAMGDSVVSGVSDDSMGRDSYLGPGGLPPPGSSAVSSNSQGRERKGSIGKGRFETVHEHDEEE</sequence>
<evidence type="ECO:0000256" key="4">
    <source>
        <dbReference type="ARBA" id="ARBA00022535"/>
    </source>
</evidence>
<dbReference type="SMART" id="SM00220">
    <property type="entry name" value="S_TKc"/>
    <property type="match status" value="1"/>
</dbReference>
<dbReference type="PROSITE" id="PS00108">
    <property type="entry name" value="PROTEIN_KINASE_ST"/>
    <property type="match status" value="1"/>
</dbReference>
<dbReference type="InterPro" id="IPR051681">
    <property type="entry name" value="Ser/Thr_Kinases-Pseudokinases"/>
</dbReference>
<dbReference type="GO" id="GO:0030145">
    <property type="term" value="F:manganese ion binding"/>
    <property type="evidence" value="ECO:0007669"/>
    <property type="project" value="InterPro"/>
</dbReference>
<comment type="subcellular location">
    <subcellularLocation>
        <location evidence="1">Secreted</location>
    </subcellularLocation>
</comment>
<evidence type="ECO:0000256" key="3">
    <source>
        <dbReference type="ARBA" id="ARBA00022525"/>
    </source>
</evidence>
<dbReference type="SUPFAM" id="SSF53822">
    <property type="entry name" value="Periplasmic binding protein-like I"/>
    <property type="match status" value="1"/>
</dbReference>
<keyword evidence="8" id="KW-0812">Transmembrane</keyword>
<feature type="compositionally biased region" description="Low complexity" evidence="7">
    <location>
        <begin position="1195"/>
        <end position="1206"/>
    </location>
</feature>
<dbReference type="PROSITE" id="PS50011">
    <property type="entry name" value="PROTEIN_KINASE_DOM"/>
    <property type="match status" value="1"/>
</dbReference>
<dbReference type="GO" id="GO:0005576">
    <property type="term" value="C:extracellular region"/>
    <property type="evidence" value="ECO:0007669"/>
    <property type="project" value="UniProtKB-SubCell"/>
</dbReference>
<dbReference type="SUPFAM" id="SSF56112">
    <property type="entry name" value="Protein kinase-like (PK-like)"/>
    <property type="match status" value="1"/>
</dbReference>
<comment type="similarity">
    <text evidence="2">Belongs to the germin family.</text>
</comment>
<dbReference type="Gene3D" id="2.10.50.10">
    <property type="entry name" value="Tumor Necrosis Factor Receptor, subunit A, domain 2"/>
    <property type="match status" value="1"/>
</dbReference>
<evidence type="ECO:0000256" key="6">
    <source>
        <dbReference type="ARBA" id="ARBA00023211"/>
    </source>
</evidence>
<name>A0A0G4EY78_VITBC</name>
<dbReference type="InterPro" id="IPR001929">
    <property type="entry name" value="Germin"/>
</dbReference>
<dbReference type="GO" id="GO:0004674">
    <property type="term" value="F:protein serine/threonine kinase activity"/>
    <property type="evidence" value="ECO:0007669"/>
    <property type="project" value="TreeGrafter"/>
</dbReference>
<feature type="region of interest" description="Disordered" evidence="7">
    <location>
        <begin position="745"/>
        <end position="828"/>
    </location>
</feature>
<dbReference type="CDD" id="cd13999">
    <property type="entry name" value="STKc_MAP3K-like"/>
    <property type="match status" value="1"/>
</dbReference>
<keyword evidence="5" id="KW-0142">cGMP-binding</keyword>
<evidence type="ECO:0000256" key="8">
    <source>
        <dbReference type="SAM" id="Phobius"/>
    </source>
</evidence>
<gene>
    <name evidence="11" type="ORF">Vbra_8415</name>
</gene>
<dbReference type="InterPro" id="IPR000719">
    <property type="entry name" value="Prot_kinase_dom"/>
</dbReference>
<evidence type="ECO:0000256" key="9">
    <source>
        <dbReference type="SAM" id="SignalP"/>
    </source>
</evidence>
<keyword evidence="8" id="KW-1133">Transmembrane helix</keyword>
<feature type="signal peptide" evidence="9">
    <location>
        <begin position="1"/>
        <end position="25"/>
    </location>
</feature>
<dbReference type="InParanoid" id="A0A0G4EY78"/>
<dbReference type="InterPro" id="IPR001245">
    <property type="entry name" value="Ser-Thr/Tyr_kinase_cat_dom"/>
</dbReference>
<keyword evidence="5" id="KW-0547">Nucleotide-binding</keyword>
<protein>
    <recommendedName>
        <fullName evidence="10">Protein kinase domain-containing protein</fullName>
    </recommendedName>
</protein>
<dbReference type="AlphaFoldDB" id="A0A0G4EY78"/>
<dbReference type="InterPro" id="IPR028082">
    <property type="entry name" value="Peripla_BP_I"/>
</dbReference>
<dbReference type="Proteomes" id="UP000041254">
    <property type="component" value="Unassembled WGS sequence"/>
</dbReference>
<feature type="transmembrane region" description="Helical" evidence="8">
    <location>
        <begin position="667"/>
        <end position="694"/>
    </location>
</feature>
<dbReference type="Pfam" id="PF00190">
    <property type="entry name" value="Cupin_1"/>
    <property type="match status" value="1"/>
</dbReference>
<dbReference type="VEuPathDB" id="CryptoDB:Vbra_8415"/>
<evidence type="ECO:0000313" key="12">
    <source>
        <dbReference type="Proteomes" id="UP000041254"/>
    </source>
</evidence>
<dbReference type="OrthoDB" id="4062651at2759"/>
<dbReference type="PRINTS" id="PR00325">
    <property type="entry name" value="GERMIN"/>
</dbReference>
<keyword evidence="4" id="KW-0140">cGMP</keyword>
<dbReference type="InterPro" id="IPR011009">
    <property type="entry name" value="Kinase-like_dom_sf"/>
</dbReference>
<organism evidence="11 12">
    <name type="scientific">Vitrella brassicaformis (strain CCMP3155)</name>
    <dbReference type="NCBI Taxonomy" id="1169540"/>
    <lineage>
        <taxon>Eukaryota</taxon>
        <taxon>Sar</taxon>
        <taxon>Alveolata</taxon>
        <taxon>Colpodellida</taxon>
        <taxon>Vitrellaceae</taxon>
        <taxon>Vitrella</taxon>
    </lineage>
</organism>
<dbReference type="InterPro" id="IPR008271">
    <property type="entry name" value="Ser/Thr_kinase_AS"/>
</dbReference>
<dbReference type="GO" id="GO:0005524">
    <property type="term" value="F:ATP binding"/>
    <property type="evidence" value="ECO:0007669"/>
    <property type="project" value="InterPro"/>
</dbReference>
<accession>A0A0G4EY78</accession>
<evidence type="ECO:0000256" key="7">
    <source>
        <dbReference type="SAM" id="MobiDB-lite"/>
    </source>
</evidence>
<dbReference type="Gene3D" id="2.60.120.10">
    <property type="entry name" value="Jelly Rolls"/>
    <property type="match status" value="1"/>
</dbReference>
<dbReference type="GO" id="GO:0030553">
    <property type="term" value="F:cGMP binding"/>
    <property type="evidence" value="ECO:0007669"/>
    <property type="project" value="UniProtKB-KW"/>
</dbReference>